<dbReference type="Proteomes" id="UP000321287">
    <property type="component" value="Unassembled WGS sequence"/>
</dbReference>
<dbReference type="AlphaFoldDB" id="A0AAN4R615"/>
<evidence type="ECO:0000313" key="2">
    <source>
        <dbReference type="EMBL" id="GEL53956.1"/>
    </source>
</evidence>
<dbReference type="InterPro" id="IPR036691">
    <property type="entry name" value="Endo/exonu/phosph_ase_sf"/>
</dbReference>
<dbReference type="Pfam" id="PF03372">
    <property type="entry name" value="Exo_endo_phos"/>
    <property type="match status" value="1"/>
</dbReference>
<protein>
    <submittedName>
        <fullName evidence="2">Hydrolase</fullName>
    </submittedName>
</protein>
<feature type="domain" description="Endonuclease/exonuclease/phosphatase" evidence="1">
    <location>
        <begin position="39"/>
        <end position="286"/>
    </location>
</feature>
<dbReference type="GeneID" id="78226333"/>
<dbReference type="GO" id="GO:0016787">
    <property type="term" value="F:hydrolase activity"/>
    <property type="evidence" value="ECO:0007669"/>
    <property type="project" value="UniProtKB-KW"/>
</dbReference>
<dbReference type="EMBL" id="BJVS01000005">
    <property type="protein sequence ID" value="GEL53956.1"/>
    <property type="molecule type" value="Genomic_DNA"/>
</dbReference>
<proteinExistence type="predicted"/>
<dbReference type="SUPFAM" id="SSF56219">
    <property type="entry name" value="DNase I-like"/>
    <property type="match status" value="1"/>
</dbReference>
<dbReference type="InterPro" id="IPR005135">
    <property type="entry name" value="Endo/exonuclease/phosphatase"/>
</dbReference>
<name>A0AAN4R615_9PROT</name>
<dbReference type="Gene3D" id="3.60.10.10">
    <property type="entry name" value="Endonuclease/exonuclease/phosphatase"/>
    <property type="match status" value="1"/>
</dbReference>
<dbReference type="KEGG" id="abg:Asbog_01274"/>
<sequence length="303" mass="33744">MTFWAILASRSDYARLCFLAVWTFIRTASAAPGIPVKLGTWNLDWLTLLPASSPLLPDDAPQRTAQDWQALRDYASRLDTDILAVQEVSDEAALRRLFPSPGYTIALTHAPIAQNLGLVLRAPWKVVISTELRDFDRSSIHGGHALRPGLDARIFDGRTSLRLLIVHLKSGCWDRLWTEAAHACPILREQVGFIANWVEEREDEGEPYIVLGDFNRRLTPTDPYYRQMVSPHDPLLVTAGMASPCEGGTYFIDHIILGGAARSWLLPGSLSVMTFRDTLPLTLSDHCPVSVRLTLPNTPPPEK</sequence>
<dbReference type="RefSeq" id="WP_231944670.1">
    <property type="nucleotide sequence ID" value="NZ_AP014690.1"/>
</dbReference>
<gene>
    <name evidence="2" type="ORF">ABO01nite_19630</name>
</gene>
<keyword evidence="3" id="KW-1185">Reference proteome</keyword>
<keyword evidence="2" id="KW-0378">Hydrolase</keyword>
<reference evidence="2 3" key="1">
    <citation type="submission" date="2019-07" db="EMBL/GenBank/DDBJ databases">
        <title>Whole genome shotgun sequence of Asaia bogorensis NBRC 16594.</title>
        <authorList>
            <person name="Hosoyama A."/>
            <person name="Uohara A."/>
            <person name="Ohji S."/>
            <person name="Ichikawa N."/>
        </authorList>
    </citation>
    <scope>NUCLEOTIDE SEQUENCE [LARGE SCALE GENOMIC DNA]</scope>
    <source>
        <strain evidence="2 3">NBRC 16594</strain>
    </source>
</reference>
<accession>A0AAN4R615</accession>
<comment type="caution">
    <text evidence="2">The sequence shown here is derived from an EMBL/GenBank/DDBJ whole genome shotgun (WGS) entry which is preliminary data.</text>
</comment>
<evidence type="ECO:0000313" key="3">
    <source>
        <dbReference type="Proteomes" id="UP000321287"/>
    </source>
</evidence>
<evidence type="ECO:0000259" key="1">
    <source>
        <dbReference type="Pfam" id="PF03372"/>
    </source>
</evidence>
<organism evidence="2 3">
    <name type="scientific">Asaia bogorensis NBRC 16594</name>
    <dbReference type="NCBI Taxonomy" id="1231624"/>
    <lineage>
        <taxon>Bacteria</taxon>
        <taxon>Pseudomonadati</taxon>
        <taxon>Pseudomonadota</taxon>
        <taxon>Alphaproteobacteria</taxon>
        <taxon>Acetobacterales</taxon>
        <taxon>Acetobacteraceae</taxon>
        <taxon>Asaia</taxon>
    </lineage>
</organism>